<keyword evidence="2" id="KW-1185">Reference proteome</keyword>
<evidence type="ECO:0000313" key="1">
    <source>
        <dbReference type="EMBL" id="MBP1894808.1"/>
    </source>
</evidence>
<reference evidence="1 2" key="1">
    <citation type="submission" date="2021-03" db="EMBL/GenBank/DDBJ databases">
        <title>Genomic Encyclopedia of Type Strains, Phase IV (KMG-IV): sequencing the most valuable type-strain genomes for metagenomic binning, comparative biology and taxonomic classification.</title>
        <authorList>
            <person name="Goeker M."/>
        </authorList>
    </citation>
    <scope>NUCLEOTIDE SEQUENCE [LARGE SCALE GENOMIC DNA]</scope>
    <source>
        <strain evidence="1 2">DSM 15596</strain>
    </source>
</reference>
<dbReference type="EMBL" id="JAGGKI010000010">
    <property type="protein sequence ID" value="MBP1894808.1"/>
    <property type="molecule type" value="Genomic_DNA"/>
</dbReference>
<accession>A0ABS4FEW8</accession>
<dbReference type="Proteomes" id="UP000706926">
    <property type="component" value="Unassembled WGS sequence"/>
</dbReference>
<comment type="caution">
    <text evidence="1">The sequence shown here is derived from an EMBL/GenBank/DDBJ whole genome shotgun (WGS) entry which is preliminary data.</text>
</comment>
<name>A0ABS4FEW8_9BACL</name>
<protein>
    <submittedName>
        <fullName evidence="1">Uncharacterized protein</fullName>
    </submittedName>
</protein>
<evidence type="ECO:0000313" key="2">
    <source>
        <dbReference type="Proteomes" id="UP000706926"/>
    </source>
</evidence>
<sequence>MLTNDNKLEVSVLTNDSKAAKLNMTRLSKAKAAGSNVPAAFLRLPGTQGWTGHCRSSCHSRPRSAYPDNPLPGPLRYSLGVMPVHLRNSLEK</sequence>
<proteinExistence type="predicted"/>
<gene>
    <name evidence="1" type="ORF">J2Z18_003914</name>
</gene>
<organism evidence="1 2">
    <name type="scientific">Paenibacillus lactis</name>
    <dbReference type="NCBI Taxonomy" id="228574"/>
    <lineage>
        <taxon>Bacteria</taxon>
        <taxon>Bacillati</taxon>
        <taxon>Bacillota</taxon>
        <taxon>Bacilli</taxon>
        <taxon>Bacillales</taxon>
        <taxon>Paenibacillaceae</taxon>
        <taxon>Paenibacillus</taxon>
    </lineage>
</organism>